<dbReference type="PANTHER" id="PTHR10361:SF28">
    <property type="entry name" value="P3 PROTEIN-RELATED"/>
    <property type="match status" value="1"/>
</dbReference>
<keyword evidence="2 5" id="KW-0812">Transmembrane</keyword>
<evidence type="ECO:0000313" key="7">
    <source>
        <dbReference type="Proteomes" id="UP001596406"/>
    </source>
</evidence>
<dbReference type="Pfam" id="PF01758">
    <property type="entry name" value="SBF"/>
    <property type="match status" value="1"/>
</dbReference>
<keyword evidence="7" id="KW-1185">Reference proteome</keyword>
<keyword evidence="3 5" id="KW-1133">Transmembrane helix</keyword>
<name>A0ABD5UC06_9EURY</name>
<feature type="transmembrane region" description="Helical" evidence="5">
    <location>
        <begin position="290"/>
        <end position="311"/>
    </location>
</feature>
<accession>A0ABD5UC06</accession>
<evidence type="ECO:0000256" key="2">
    <source>
        <dbReference type="ARBA" id="ARBA00022692"/>
    </source>
</evidence>
<reference evidence="6 7" key="1">
    <citation type="journal article" date="2019" name="Int. J. Syst. Evol. Microbiol.">
        <title>The Global Catalogue of Microorganisms (GCM) 10K type strain sequencing project: providing services to taxonomists for standard genome sequencing and annotation.</title>
        <authorList>
            <consortium name="The Broad Institute Genomics Platform"/>
            <consortium name="The Broad Institute Genome Sequencing Center for Infectious Disease"/>
            <person name="Wu L."/>
            <person name="Ma J."/>
        </authorList>
    </citation>
    <scope>NUCLEOTIDE SEQUENCE [LARGE SCALE GENOMIC DNA]</scope>
    <source>
        <strain evidence="6 7">PSRA2</strain>
    </source>
</reference>
<protein>
    <submittedName>
        <fullName evidence="6">Bile acid:sodium symporter family protein</fullName>
    </submittedName>
</protein>
<feature type="transmembrane region" description="Helical" evidence="5">
    <location>
        <begin position="12"/>
        <end position="31"/>
    </location>
</feature>
<comment type="caution">
    <text evidence="6">The sequence shown here is derived from an EMBL/GenBank/DDBJ whole genome shotgun (WGS) entry which is preliminary data.</text>
</comment>
<evidence type="ECO:0000256" key="3">
    <source>
        <dbReference type="ARBA" id="ARBA00022989"/>
    </source>
</evidence>
<feature type="transmembrane region" description="Helical" evidence="5">
    <location>
        <begin position="199"/>
        <end position="219"/>
    </location>
</feature>
<feature type="transmembrane region" description="Helical" evidence="5">
    <location>
        <begin position="225"/>
        <end position="251"/>
    </location>
</feature>
<feature type="transmembrane region" description="Helical" evidence="5">
    <location>
        <begin position="73"/>
        <end position="95"/>
    </location>
</feature>
<feature type="transmembrane region" description="Helical" evidence="5">
    <location>
        <begin position="37"/>
        <end position="61"/>
    </location>
</feature>
<sequence>MSLLSKTERASDFVNKYFVVWVVAASVLALYRPDAVTWIGAYISPLLGVVMLGMGLTLTPADLRRIVDRPRDVFIGSLAQWTVMPLAAYGLVQLFSLPAELGIGLILLGAAPGGTSSNVMTYLGKGDVALSVAITSLTTVVAPVVMPAWVLLLAGTEIQVTFAEMFQEIVFIVLLPVVAGLTARQLLERVAPTAAEASLAVFPSISVLAIVVIVAAVVGLNAENILTVSAVAVAAMVAHNLIGLSSGYAIGRAANMPEDRVRATVFEVGWQNSGLATALAVAFFSPLAALLPALFSVWQLVLGPALATYFARNTEGEREPTRESDAVSVD</sequence>
<keyword evidence="4 5" id="KW-0472">Membrane</keyword>
<dbReference type="InterPro" id="IPR004710">
    <property type="entry name" value="Bilac:Na_transpt"/>
</dbReference>
<dbReference type="EMBL" id="JBHSXM010000003">
    <property type="protein sequence ID" value="MFC6838102.1"/>
    <property type="molecule type" value="Genomic_DNA"/>
</dbReference>
<dbReference type="Proteomes" id="UP001596406">
    <property type="component" value="Unassembled WGS sequence"/>
</dbReference>
<feature type="transmembrane region" description="Helical" evidence="5">
    <location>
        <begin position="128"/>
        <end position="149"/>
    </location>
</feature>
<evidence type="ECO:0000313" key="6">
    <source>
        <dbReference type="EMBL" id="MFC6838102.1"/>
    </source>
</evidence>
<evidence type="ECO:0000256" key="5">
    <source>
        <dbReference type="SAM" id="Phobius"/>
    </source>
</evidence>
<dbReference type="Gene3D" id="1.20.1530.20">
    <property type="match status" value="1"/>
</dbReference>
<dbReference type="AlphaFoldDB" id="A0ABD5UC06"/>
<organism evidence="6 7">
    <name type="scientific">Halomarina ordinaria</name>
    <dbReference type="NCBI Taxonomy" id="3033939"/>
    <lineage>
        <taxon>Archaea</taxon>
        <taxon>Methanobacteriati</taxon>
        <taxon>Methanobacteriota</taxon>
        <taxon>Stenosarchaea group</taxon>
        <taxon>Halobacteria</taxon>
        <taxon>Halobacteriales</taxon>
        <taxon>Natronomonadaceae</taxon>
        <taxon>Halomarina</taxon>
    </lineage>
</organism>
<dbReference type="InterPro" id="IPR002657">
    <property type="entry name" value="BilAc:Na_symport/Acr3"/>
</dbReference>
<evidence type="ECO:0000256" key="4">
    <source>
        <dbReference type="ARBA" id="ARBA00023136"/>
    </source>
</evidence>
<comment type="subcellular location">
    <subcellularLocation>
        <location evidence="1">Membrane</location>
        <topology evidence="1">Multi-pass membrane protein</topology>
    </subcellularLocation>
</comment>
<dbReference type="PANTHER" id="PTHR10361">
    <property type="entry name" value="SODIUM-BILE ACID COTRANSPORTER"/>
    <property type="match status" value="1"/>
</dbReference>
<dbReference type="RefSeq" id="WP_304449820.1">
    <property type="nucleotide sequence ID" value="NZ_JARRAH010000003.1"/>
</dbReference>
<feature type="transmembrane region" description="Helical" evidence="5">
    <location>
        <begin position="169"/>
        <end position="187"/>
    </location>
</feature>
<proteinExistence type="predicted"/>
<gene>
    <name evidence="6" type="ORF">ACFQHK_16590</name>
</gene>
<evidence type="ECO:0000256" key="1">
    <source>
        <dbReference type="ARBA" id="ARBA00004141"/>
    </source>
</evidence>
<dbReference type="InterPro" id="IPR038770">
    <property type="entry name" value="Na+/solute_symporter_sf"/>
</dbReference>
<dbReference type="GO" id="GO:0016020">
    <property type="term" value="C:membrane"/>
    <property type="evidence" value="ECO:0007669"/>
    <property type="project" value="UniProtKB-SubCell"/>
</dbReference>
<feature type="transmembrane region" description="Helical" evidence="5">
    <location>
        <begin position="101"/>
        <end position="121"/>
    </location>
</feature>